<evidence type="ECO:0000313" key="11">
    <source>
        <dbReference type="EMBL" id="MBC2576147.1"/>
    </source>
</evidence>
<feature type="chain" id="PRO_5045046122" evidence="7">
    <location>
        <begin position="29"/>
        <end position="804"/>
    </location>
</feature>
<dbReference type="InterPro" id="IPR013783">
    <property type="entry name" value="Ig-like_fold"/>
</dbReference>
<keyword evidence="4 7" id="KW-0732">Signal</keyword>
<feature type="transmembrane region" description="Helical" evidence="6">
    <location>
        <begin position="770"/>
        <end position="796"/>
    </location>
</feature>
<protein>
    <submittedName>
        <fullName evidence="11">Cna B-type domain-containing protein</fullName>
    </submittedName>
</protein>
<dbReference type="RefSeq" id="WP_185624173.1">
    <property type="nucleotide sequence ID" value="NZ_JABGBW010000003.1"/>
</dbReference>
<comment type="caution">
    <text evidence="11">The sequence shown here is derived from an EMBL/GenBank/DDBJ whole genome shotgun (WGS) entry which is preliminary data.</text>
</comment>
<dbReference type="InterPro" id="IPR008454">
    <property type="entry name" value="Collagen-bd_Cna-like_B-typ_dom"/>
</dbReference>
<sequence length="804" mass="92192">MLNIKKRVKLLFLILLIFSMFANIYSNAVSDDIVGNAQSIRENRLEEVHIDEGYVEGNNELSKSKKIEVDRESNDRLNILNNDGGNEELKVLESVRGNKTKVNVKITDFDIVEKKQESYETPKKLIWWKSYYLKMNWEVPGDLSNLKAGDYFEVILPDKLRFPDYKAATHFDLMTPDGKQLVAKAVVSPNKDGGGKVTVTFEKYVESPIGKKDLKGTMYLAANLISSYLVNEDTNIVQITIDGKTKPFDSDGPRRPKNEVFVKWSERLPDQPDNKEIKWVLRINHKKGNLENTKIEDKIEVEKGYDPSLIAYVPNSFELHIVKHDEFGNVKKVYKSINISSYIELKDNNRSFSLNLNSIWDKEVKPLNLTDDEGKLIDGINERQLMLTYRSNYINGYRLRNKAKLIIGKKEEPVGSHFESAQSGGEGSASTIGKLKIHKIDKDNVTKSLPKAEFIVENKKTGKTFKLITDDNGEAISEVLEPGSYDIKEVIPPPGYIKNNQTYTYEVKGDKVNLIVIKNERYRINIPVEKVWIDFNERIIPNEKTKNHPPITVTLKRKINNKVDDKFSIIRMLKYDPNPDISWKYTFEKLELQNDNGEYYTYFIEEDKNSLTSDFEFNKYDKQEYTGKKGDNGLINASLKVYNKEKKKLFDLPVEKLWQNTSGQIIKNDSLPSVEVKLYRKTANSPDELIKVNGKDSIVLTRDGSGHWKYVYKNLDIKDKSGDYYTYEIREVVPKGFTEISEPSERILVIGDGTDYTKVGLKLKNKVNPVYPATGGIGSIIFVMIGMSITCIGILYRNRKDLIN</sequence>
<dbReference type="Pfam" id="PF17961">
    <property type="entry name" value="Big_8"/>
    <property type="match status" value="1"/>
</dbReference>
<feature type="signal peptide" evidence="7">
    <location>
        <begin position="1"/>
        <end position="28"/>
    </location>
</feature>
<evidence type="ECO:0000256" key="5">
    <source>
        <dbReference type="ARBA" id="ARBA00023088"/>
    </source>
</evidence>
<evidence type="ECO:0000256" key="7">
    <source>
        <dbReference type="SAM" id="SignalP"/>
    </source>
</evidence>
<dbReference type="Pfam" id="PF17802">
    <property type="entry name" value="SpaA"/>
    <property type="match status" value="1"/>
</dbReference>
<keyword evidence="2" id="KW-0134">Cell wall</keyword>
<name>A0ABR6TL72_9FIRM</name>
<evidence type="ECO:0000256" key="1">
    <source>
        <dbReference type="ARBA" id="ARBA00004168"/>
    </source>
</evidence>
<keyword evidence="6" id="KW-1133">Transmembrane helix</keyword>
<evidence type="ECO:0000259" key="8">
    <source>
        <dbReference type="Pfam" id="PF05738"/>
    </source>
</evidence>
<feature type="domain" description="SpaA-like prealbumin fold" evidence="9">
    <location>
        <begin position="433"/>
        <end position="520"/>
    </location>
</feature>
<evidence type="ECO:0000256" key="6">
    <source>
        <dbReference type="SAM" id="Phobius"/>
    </source>
</evidence>
<dbReference type="EMBL" id="JABGBW010000003">
    <property type="protein sequence ID" value="MBC2576147.1"/>
    <property type="molecule type" value="Genomic_DNA"/>
</dbReference>
<keyword evidence="6" id="KW-0472">Membrane</keyword>
<keyword evidence="12" id="KW-1185">Reference proteome</keyword>
<keyword evidence="6" id="KW-0812">Transmembrane</keyword>
<dbReference type="InterPro" id="IPR041033">
    <property type="entry name" value="SpaA_PFL_dom_1"/>
</dbReference>
<keyword evidence="3" id="KW-0964">Secreted</keyword>
<evidence type="ECO:0000256" key="2">
    <source>
        <dbReference type="ARBA" id="ARBA00022512"/>
    </source>
</evidence>
<dbReference type="InterPro" id="IPR011252">
    <property type="entry name" value="Fibrogen-bd_dom1"/>
</dbReference>
<evidence type="ECO:0000313" key="12">
    <source>
        <dbReference type="Proteomes" id="UP000713904"/>
    </source>
</evidence>
<feature type="domain" description="SDR-like Ig" evidence="10">
    <location>
        <begin position="127"/>
        <end position="223"/>
    </location>
</feature>
<proteinExistence type="predicted"/>
<evidence type="ECO:0000259" key="10">
    <source>
        <dbReference type="Pfam" id="PF17961"/>
    </source>
</evidence>
<dbReference type="Pfam" id="PF05738">
    <property type="entry name" value="Cna_B"/>
    <property type="match status" value="2"/>
</dbReference>
<dbReference type="Gene3D" id="2.60.40.10">
    <property type="entry name" value="Immunoglobulins"/>
    <property type="match status" value="1"/>
</dbReference>
<dbReference type="Gene3D" id="2.60.40.1280">
    <property type="match status" value="1"/>
</dbReference>
<evidence type="ECO:0000256" key="3">
    <source>
        <dbReference type="ARBA" id="ARBA00022525"/>
    </source>
</evidence>
<gene>
    <name evidence="11" type="ORF">HLB29_05555</name>
</gene>
<reference evidence="11 12" key="1">
    <citation type="submission" date="2020-05" db="EMBL/GenBank/DDBJ databases">
        <title>Draft genome of xy-202 and genomic insight in genome of the genus Peptostreptococcus.</title>
        <authorList>
            <person name="Zhang Z."/>
        </authorList>
    </citation>
    <scope>NUCLEOTIDE SEQUENCE [LARGE SCALE GENOMIC DNA]</scope>
    <source>
        <strain evidence="11 12">DSM 27025</strain>
    </source>
</reference>
<accession>A0ABR6TL72</accession>
<organism evidence="11 12">
    <name type="scientific">Peptostreptococcus canis</name>
    <dbReference type="NCBI Taxonomy" id="1159213"/>
    <lineage>
        <taxon>Bacteria</taxon>
        <taxon>Bacillati</taxon>
        <taxon>Bacillota</taxon>
        <taxon>Clostridia</taxon>
        <taxon>Peptostreptococcales</taxon>
        <taxon>Peptostreptococcaceae</taxon>
        <taxon>Peptostreptococcus</taxon>
    </lineage>
</organism>
<dbReference type="InterPro" id="IPR008966">
    <property type="entry name" value="Adhesion_dom_sf"/>
</dbReference>
<comment type="subcellular location">
    <subcellularLocation>
        <location evidence="1">Secreted</location>
        <location evidence="1">Cell wall</location>
        <topology evidence="1">Peptidoglycan-anchor</topology>
    </subcellularLocation>
</comment>
<feature type="domain" description="CNA-B" evidence="8">
    <location>
        <begin position="653"/>
        <end position="739"/>
    </location>
</feature>
<evidence type="ECO:0000256" key="4">
    <source>
        <dbReference type="ARBA" id="ARBA00022729"/>
    </source>
</evidence>
<dbReference type="Proteomes" id="UP000713904">
    <property type="component" value="Unassembled WGS sequence"/>
</dbReference>
<evidence type="ECO:0000259" key="9">
    <source>
        <dbReference type="Pfam" id="PF17802"/>
    </source>
</evidence>
<keyword evidence="5" id="KW-0572">Peptidoglycan-anchor</keyword>
<dbReference type="InterPro" id="IPR041171">
    <property type="entry name" value="SDR_Ig"/>
</dbReference>
<dbReference type="Gene3D" id="2.60.40.1140">
    <property type="entry name" value="Collagen-binding surface protein Cna, B-type domain"/>
    <property type="match status" value="2"/>
</dbReference>
<dbReference type="SUPFAM" id="SSF49478">
    <property type="entry name" value="Cna protein B-type domain"/>
    <property type="match status" value="3"/>
</dbReference>
<dbReference type="SUPFAM" id="SSF49401">
    <property type="entry name" value="Bacterial adhesins"/>
    <property type="match status" value="2"/>
</dbReference>
<feature type="domain" description="CNA-B" evidence="8">
    <location>
        <begin position="526"/>
        <end position="609"/>
    </location>
</feature>